<evidence type="ECO:0000259" key="1">
    <source>
        <dbReference type="PROSITE" id="PS51918"/>
    </source>
</evidence>
<dbReference type="Proteomes" id="UP000602260">
    <property type="component" value="Unassembled WGS sequence"/>
</dbReference>
<dbReference type="SFLD" id="SFLDF00310">
    <property type="entry name" value="oxygen-independent_coproporphy"/>
    <property type="match status" value="1"/>
</dbReference>
<proteinExistence type="predicted"/>
<dbReference type="SUPFAM" id="SSF102114">
    <property type="entry name" value="Radical SAM enzymes"/>
    <property type="match status" value="1"/>
</dbReference>
<dbReference type="PANTHER" id="PTHR13932">
    <property type="entry name" value="COPROPORPHYRINIGEN III OXIDASE"/>
    <property type="match status" value="1"/>
</dbReference>
<dbReference type="InterPro" id="IPR023404">
    <property type="entry name" value="rSAM_horseshoe"/>
</dbReference>
<dbReference type="InterPro" id="IPR006638">
    <property type="entry name" value="Elp3/MiaA/NifB-like_rSAM"/>
</dbReference>
<sequence>MMLTLFPGERPEYPEDNGHSLDRDNAAVFSLAVEGETARLAAEVFRGEQSARGESDFPADALDQSPEKVYHVVQHALKMAFYQAGCALLGQEPPWGALTGVRPVKLPTRAMLAGATETEAIAQLEREYRVSPVRAALAADCARATLAAQRQLGEKQVSVYVGIPFCPTRCAYCSFVSADVGRTLKLVEPYLQLLLEEVDATGRALNAAGLTVRSFYMGGGTPTTLSADQLDRLLARCEQSLPLQSCIEYTVEAGRPDTITREKLEVLARHSIGRISINPQTLEDQVLQAIGRRHRAGDIQTAFALARDVGFACVNMDLIAGLPRDSFEGFQRSLEGVLAMGPENVTVHTLALKKGSTLMERRDVIPGGDQVARMLDFSLDALRGAGYAPYYLYRQKYMSGSLENVGWARPGTESLYNIVMMEELQTVVSIGGGGVTKLVDPAAGRILRLPNPKYPHDYLAARDKILAQKDEIVSFYGG</sequence>
<gene>
    <name evidence="2" type="primary">hemZ</name>
    <name evidence="2" type="ORF">H8S55_08040</name>
</gene>
<dbReference type="GO" id="GO:0005737">
    <property type="term" value="C:cytoplasm"/>
    <property type="evidence" value="ECO:0007669"/>
    <property type="project" value="TreeGrafter"/>
</dbReference>
<protein>
    <submittedName>
        <fullName evidence="2">Coproporphyrinogen dehydrogenase HemZ</fullName>
        <ecNumber evidence="2">1.3.98.3</ecNumber>
    </submittedName>
</protein>
<dbReference type="PROSITE" id="PS51918">
    <property type="entry name" value="RADICAL_SAM"/>
    <property type="match status" value="1"/>
</dbReference>
<feature type="domain" description="Radical SAM core" evidence="1">
    <location>
        <begin position="151"/>
        <end position="388"/>
    </location>
</feature>
<keyword evidence="2" id="KW-0560">Oxidoreductase</keyword>
<dbReference type="Gene3D" id="3.80.30.20">
    <property type="entry name" value="tm_1862 like domain"/>
    <property type="match status" value="1"/>
</dbReference>
<dbReference type="GO" id="GO:0051989">
    <property type="term" value="F:coproporphyrinogen dehydrogenase activity"/>
    <property type="evidence" value="ECO:0007669"/>
    <property type="project" value="UniProtKB-EC"/>
</dbReference>
<dbReference type="EC" id="1.3.98.3" evidence="2"/>
<dbReference type="Pfam" id="PF04055">
    <property type="entry name" value="Radical_SAM"/>
    <property type="match status" value="1"/>
</dbReference>
<keyword evidence="3" id="KW-1185">Reference proteome</keyword>
<dbReference type="SFLD" id="SFLDG01082">
    <property type="entry name" value="B12-binding_domain_containing"/>
    <property type="match status" value="1"/>
</dbReference>
<dbReference type="EMBL" id="JACOPN010000005">
    <property type="protein sequence ID" value="MBC5717265.1"/>
    <property type="molecule type" value="Genomic_DNA"/>
</dbReference>
<reference evidence="2" key="1">
    <citation type="submission" date="2020-08" db="EMBL/GenBank/DDBJ databases">
        <title>Genome public.</title>
        <authorList>
            <person name="Liu C."/>
            <person name="Sun Q."/>
        </authorList>
    </citation>
    <scope>NUCLEOTIDE SEQUENCE</scope>
    <source>
        <strain evidence="2">BX5</strain>
    </source>
</reference>
<dbReference type="InterPro" id="IPR007197">
    <property type="entry name" value="rSAM"/>
</dbReference>
<accession>A0A8J6IY50</accession>
<organism evidence="2 3">
    <name type="scientific">Flintibacter faecis</name>
    <dbReference type="NCBI Taxonomy" id="2763047"/>
    <lineage>
        <taxon>Bacteria</taxon>
        <taxon>Bacillati</taxon>
        <taxon>Bacillota</taxon>
        <taxon>Clostridia</taxon>
        <taxon>Eubacteriales</taxon>
        <taxon>Flintibacter</taxon>
    </lineage>
</organism>
<dbReference type="CDD" id="cd01335">
    <property type="entry name" value="Radical_SAM"/>
    <property type="match status" value="1"/>
</dbReference>
<dbReference type="SFLD" id="SFLDS00029">
    <property type="entry name" value="Radical_SAM"/>
    <property type="match status" value="1"/>
</dbReference>
<evidence type="ECO:0000313" key="3">
    <source>
        <dbReference type="Proteomes" id="UP000602260"/>
    </source>
</evidence>
<dbReference type="AlphaFoldDB" id="A0A8J6IY50"/>
<dbReference type="PANTHER" id="PTHR13932:SF1">
    <property type="entry name" value="OXYGEN-INDEPENDENT COPROPORPHYRINOGEN-III OXIDASE-LIKE PROTEIN HEMZ"/>
    <property type="match status" value="1"/>
</dbReference>
<dbReference type="InterPro" id="IPR034505">
    <property type="entry name" value="Coproporphyrinogen-III_oxidase"/>
</dbReference>
<name>A0A8J6IY50_9FIRM</name>
<dbReference type="GO" id="GO:0006779">
    <property type="term" value="P:porphyrin-containing compound biosynthetic process"/>
    <property type="evidence" value="ECO:0007669"/>
    <property type="project" value="TreeGrafter"/>
</dbReference>
<comment type="caution">
    <text evidence="2">The sequence shown here is derived from an EMBL/GenBank/DDBJ whole genome shotgun (WGS) entry which is preliminary data.</text>
</comment>
<dbReference type="NCBIfam" id="TIGR03994">
    <property type="entry name" value="rSAM_HemZ"/>
    <property type="match status" value="1"/>
</dbReference>
<dbReference type="SFLD" id="SFLDG01065">
    <property type="entry name" value="anaerobic_coproporphyrinogen-I"/>
    <property type="match status" value="1"/>
</dbReference>
<dbReference type="GO" id="GO:0051539">
    <property type="term" value="F:4 iron, 4 sulfur cluster binding"/>
    <property type="evidence" value="ECO:0007669"/>
    <property type="project" value="TreeGrafter"/>
</dbReference>
<dbReference type="SMART" id="SM00729">
    <property type="entry name" value="Elp3"/>
    <property type="match status" value="1"/>
</dbReference>
<dbReference type="InterPro" id="IPR023995">
    <property type="entry name" value="HemZ"/>
</dbReference>
<evidence type="ECO:0000313" key="2">
    <source>
        <dbReference type="EMBL" id="MBC5717265.1"/>
    </source>
</evidence>
<dbReference type="InterPro" id="IPR058240">
    <property type="entry name" value="rSAM_sf"/>
</dbReference>